<dbReference type="InterPro" id="IPR001678">
    <property type="entry name" value="MeTrfase_RsmB-F_NOP2_dom"/>
</dbReference>
<dbReference type="Pfam" id="PF22458">
    <property type="entry name" value="RsmF-B_ferredox"/>
    <property type="match status" value="1"/>
</dbReference>
<evidence type="ECO:0000256" key="1">
    <source>
        <dbReference type="ARBA" id="ARBA00002724"/>
    </source>
</evidence>
<gene>
    <name evidence="15" type="ORF">SAMN04488081_0181</name>
</gene>
<comment type="function">
    <text evidence="1">Specifically methylates the cytosine at position 967 (m5C967) of 16S rRNA.</text>
</comment>
<dbReference type="CDD" id="cd02440">
    <property type="entry name" value="AdoMet_MTases"/>
    <property type="match status" value="1"/>
</dbReference>
<dbReference type="EMBL" id="FNOS01000001">
    <property type="protein sequence ID" value="SDX32775.1"/>
    <property type="molecule type" value="Genomic_DNA"/>
</dbReference>
<name>A0A1H3AT42_9BACI</name>
<comment type="catalytic activity">
    <reaction evidence="12">
        <text>cytidine(967) in 16S rRNA + S-adenosyl-L-methionine = 5-methylcytidine(967) in 16S rRNA + S-adenosyl-L-homocysteine + H(+)</text>
        <dbReference type="Rhea" id="RHEA:42748"/>
        <dbReference type="Rhea" id="RHEA-COMP:10219"/>
        <dbReference type="Rhea" id="RHEA-COMP:10220"/>
        <dbReference type="ChEBI" id="CHEBI:15378"/>
        <dbReference type="ChEBI" id="CHEBI:57856"/>
        <dbReference type="ChEBI" id="CHEBI:59789"/>
        <dbReference type="ChEBI" id="CHEBI:74483"/>
        <dbReference type="ChEBI" id="CHEBI:82748"/>
        <dbReference type="EC" id="2.1.1.176"/>
    </reaction>
</comment>
<dbReference type="PANTHER" id="PTHR22807">
    <property type="entry name" value="NOP2 YEAST -RELATED NOL1/NOP2/FMU SUN DOMAIN-CONTAINING"/>
    <property type="match status" value="1"/>
</dbReference>
<dbReference type="NCBIfam" id="NF011494">
    <property type="entry name" value="PRK14902.1"/>
    <property type="match status" value="1"/>
</dbReference>
<evidence type="ECO:0000256" key="5">
    <source>
        <dbReference type="ARBA" id="ARBA00022552"/>
    </source>
</evidence>
<keyword evidence="9 13" id="KW-0694">RNA-binding</keyword>
<dbReference type="EC" id="2.1.1.176" evidence="3"/>
<dbReference type="Pfam" id="PF01189">
    <property type="entry name" value="Methyltr_RsmB-F"/>
    <property type="match status" value="1"/>
</dbReference>
<evidence type="ECO:0000256" key="7">
    <source>
        <dbReference type="ARBA" id="ARBA00022679"/>
    </source>
</evidence>
<evidence type="ECO:0000256" key="10">
    <source>
        <dbReference type="ARBA" id="ARBA00030399"/>
    </source>
</evidence>
<dbReference type="InterPro" id="IPR029063">
    <property type="entry name" value="SAM-dependent_MTases_sf"/>
</dbReference>
<dbReference type="InterPro" id="IPR054728">
    <property type="entry name" value="RsmB-like_ferredoxin"/>
</dbReference>
<keyword evidence="6 13" id="KW-0489">Methyltransferase</keyword>
<keyword evidence="7 13" id="KW-0808">Transferase</keyword>
<organism evidence="15 16">
    <name type="scientific">Salimicrobium album</name>
    <dbReference type="NCBI Taxonomy" id="50717"/>
    <lineage>
        <taxon>Bacteria</taxon>
        <taxon>Bacillati</taxon>
        <taxon>Bacillota</taxon>
        <taxon>Bacilli</taxon>
        <taxon>Bacillales</taxon>
        <taxon>Bacillaceae</taxon>
        <taxon>Salimicrobium</taxon>
    </lineage>
</organism>
<proteinExistence type="inferred from homology"/>
<comment type="subcellular location">
    <subcellularLocation>
        <location evidence="2">Cytoplasm</location>
    </subcellularLocation>
</comment>
<feature type="binding site" evidence="13">
    <location>
        <position position="312"/>
    </location>
    <ligand>
        <name>S-adenosyl-L-methionine</name>
        <dbReference type="ChEBI" id="CHEBI:59789"/>
    </ligand>
</feature>
<dbReference type="InterPro" id="IPR004573">
    <property type="entry name" value="rRNA_ssu_MeTfrase_B"/>
</dbReference>
<dbReference type="Pfam" id="PF01029">
    <property type="entry name" value="NusB"/>
    <property type="match status" value="1"/>
</dbReference>
<dbReference type="PANTHER" id="PTHR22807:SF53">
    <property type="entry name" value="RIBOSOMAL RNA SMALL SUBUNIT METHYLTRANSFERASE B-RELATED"/>
    <property type="match status" value="1"/>
</dbReference>
<evidence type="ECO:0000313" key="15">
    <source>
        <dbReference type="EMBL" id="SDX32775.1"/>
    </source>
</evidence>
<reference evidence="15 16" key="1">
    <citation type="submission" date="2016-10" db="EMBL/GenBank/DDBJ databases">
        <authorList>
            <person name="Varghese N."/>
            <person name="Submissions S."/>
        </authorList>
    </citation>
    <scope>NUCLEOTIDE SEQUENCE [LARGE SCALE GENOMIC DNA]</scope>
    <source>
        <strain evidence="15 16">DSM 20748</strain>
    </source>
</reference>
<dbReference type="Gene3D" id="3.30.70.1170">
    <property type="entry name" value="Sun protein, domain 3"/>
    <property type="match status" value="1"/>
</dbReference>
<evidence type="ECO:0000256" key="11">
    <source>
        <dbReference type="ARBA" id="ARBA00031088"/>
    </source>
</evidence>
<evidence type="ECO:0000256" key="2">
    <source>
        <dbReference type="ARBA" id="ARBA00004496"/>
    </source>
</evidence>
<dbReference type="PRINTS" id="PR02008">
    <property type="entry name" value="RCMTFAMILY"/>
</dbReference>
<feature type="domain" description="SAM-dependent MTase RsmB/NOP-type" evidence="14">
    <location>
        <begin position="172"/>
        <end position="448"/>
    </location>
</feature>
<dbReference type="SUPFAM" id="SSF53335">
    <property type="entry name" value="S-adenosyl-L-methionine-dependent methyltransferases"/>
    <property type="match status" value="1"/>
</dbReference>
<feature type="binding site" evidence="13">
    <location>
        <begin position="261"/>
        <end position="267"/>
    </location>
    <ligand>
        <name>S-adenosyl-L-methionine</name>
        <dbReference type="ChEBI" id="CHEBI:59789"/>
    </ligand>
</feature>
<comment type="similarity">
    <text evidence="13">Belongs to the class I-like SAM-binding methyltransferase superfamily. RsmB/NOP family.</text>
</comment>
<dbReference type="Gene3D" id="3.40.50.150">
    <property type="entry name" value="Vaccinia Virus protein VP39"/>
    <property type="match status" value="1"/>
</dbReference>
<dbReference type="InterPro" id="IPR006027">
    <property type="entry name" value="NusB_RsmB_TIM44"/>
</dbReference>
<evidence type="ECO:0000256" key="4">
    <source>
        <dbReference type="ARBA" id="ARBA00022490"/>
    </source>
</evidence>
<feature type="binding site" evidence="13">
    <location>
        <position position="285"/>
    </location>
    <ligand>
        <name>S-adenosyl-L-methionine</name>
        <dbReference type="ChEBI" id="CHEBI:59789"/>
    </ligand>
</feature>
<feature type="active site" description="Nucleophile" evidence="13">
    <location>
        <position position="384"/>
    </location>
</feature>
<evidence type="ECO:0000256" key="9">
    <source>
        <dbReference type="ARBA" id="ARBA00022884"/>
    </source>
</evidence>
<evidence type="ECO:0000259" key="14">
    <source>
        <dbReference type="PROSITE" id="PS51686"/>
    </source>
</evidence>
<evidence type="ECO:0000256" key="8">
    <source>
        <dbReference type="ARBA" id="ARBA00022691"/>
    </source>
</evidence>
<evidence type="ECO:0000313" key="16">
    <source>
        <dbReference type="Proteomes" id="UP000198647"/>
    </source>
</evidence>
<comment type="caution">
    <text evidence="15">The sequence shown here is derived from an EMBL/GenBank/DDBJ whole genome shotgun (WGS) entry which is preliminary data.</text>
</comment>
<keyword evidence="4" id="KW-0963">Cytoplasm</keyword>
<dbReference type="NCBIfam" id="TIGR00563">
    <property type="entry name" value="rsmB"/>
    <property type="match status" value="1"/>
</dbReference>
<protein>
    <recommendedName>
        <fullName evidence="3">16S rRNA (cytosine(967)-C(5))-methyltransferase</fullName>
        <ecNumber evidence="3">2.1.1.176</ecNumber>
    </recommendedName>
    <alternativeName>
        <fullName evidence="10">16S rRNA m5C967 methyltransferase</fullName>
    </alternativeName>
    <alternativeName>
        <fullName evidence="11">rRNA (cytosine-C(5)-)-methyltransferase RsmB</fullName>
    </alternativeName>
</protein>
<dbReference type="Proteomes" id="UP000198647">
    <property type="component" value="Unassembled WGS sequence"/>
</dbReference>
<keyword evidence="16" id="KW-1185">Reference proteome</keyword>
<dbReference type="InterPro" id="IPR023267">
    <property type="entry name" value="RCMT"/>
</dbReference>
<accession>A0A1H3AT42</accession>
<keyword evidence="8 13" id="KW-0949">S-adenosyl-L-methionine</keyword>
<evidence type="ECO:0000256" key="13">
    <source>
        <dbReference type="PROSITE-ProRule" id="PRU01023"/>
    </source>
</evidence>
<dbReference type="Gene3D" id="1.10.940.10">
    <property type="entry name" value="NusB-like"/>
    <property type="match status" value="1"/>
</dbReference>
<dbReference type="InterPro" id="IPR049560">
    <property type="entry name" value="MeTrfase_RsmB-F_NOP2_cat"/>
</dbReference>
<feature type="binding site" evidence="13">
    <location>
        <position position="331"/>
    </location>
    <ligand>
        <name>S-adenosyl-L-methionine</name>
        <dbReference type="ChEBI" id="CHEBI:59789"/>
    </ligand>
</feature>
<dbReference type="PROSITE" id="PS51686">
    <property type="entry name" value="SAM_MT_RSMB_NOP"/>
    <property type="match status" value="1"/>
</dbReference>
<dbReference type="InterPro" id="IPR035926">
    <property type="entry name" value="NusB-like_sf"/>
</dbReference>
<evidence type="ECO:0000256" key="3">
    <source>
        <dbReference type="ARBA" id="ARBA00012140"/>
    </source>
</evidence>
<sequence>MKTMSNTVRESALYLLTRVGEEGGFSHVLVNREIENGQFSSQDSGLLTELVYGTLQHRDLLDYWLEPFMKKQKKITPWVKWLLYMSVYQMEMLDRIPDHAVLNEAVSISKRKGHKGTASFTNAVLRSVQREGVRSADEIEDSAERLAIRTSHPYWLVNRWIDQYGYETTESMCMTNQLRMPESIRVQPLLLSRAEAVTELERDGFEVEESRFSSQGIIVHEGNIIKHRLFREGLVTIQDQSSMLVAELMNPEPGQTVLDACAAPGGKTTHISEKMKNEGAVYAYDLHKKKAGLIREKANTLRLTNIHAENYDARKLQDKHNNETFDHILVDAPCSGFGVIRSKPDIKYSKKEEDIYRLREVQDHILDHVAPLLKENGLLVYSTCTVDRHENDEAVRDFLKRHPAFETEDFGDKVPEDLQHRVVSRVGLQIFPQDADSDGFFVTLLRKKSK</sequence>
<evidence type="ECO:0000256" key="12">
    <source>
        <dbReference type="ARBA" id="ARBA00047283"/>
    </source>
</evidence>
<dbReference type="SUPFAM" id="SSF48013">
    <property type="entry name" value="NusB-like"/>
    <property type="match status" value="1"/>
</dbReference>
<keyword evidence="5" id="KW-0698">rRNA processing</keyword>
<evidence type="ECO:0000256" key="6">
    <source>
        <dbReference type="ARBA" id="ARBA00022603"/>
    </source>
</evidence>